<protein>
    <recommendedName>
        <fullName evidence="4">BZIP domain-containing protein</fullName>
    </recommendedName>
</protein>
<evidence type="ECO:0008006" key="4">
    <source>
        <dbReference type="Google" id="ProtNLM"/>
    </source>
</evidence>
<keyword evidence="3" id="KW-1185">Reference proteome</keyword>
<dbReference type="EMBL" id="JASMQC010000009">
    <property type="protein sequence ID" value="KAK1942497.1"/>
    <property type="molecule type" value="Genomic_DNA"/>
</dbReference>
<sequence length="249" mass="28439">MIDVTDNPLNLLTTSEKALQLQRNRRRKTQQRYRKRLEGKASTLAEEVSKLKAEVQHVELRLRCPPCVATNSTPWRTVVEFFRLFRNGFQGPTTIESLLLPETHTQKRFLRATMAPNVAFNDGYGVDANLLGAPRKIQVQLVRLEQGPDDLLLAYLVISEVIPRETLLNCFGGRMPTFALKLLGLELDVPVCVHFRWNEQEKRFDSVHYIVVMLAPLVKLLGNLEDATAVLTRSLVNELSRHNLPFAQR</sequence>
<organism evidence="2 3">
    <name type="scientific">Phytophthora citrophthora</name>
    <dbReference type="NCBI Taxonomy" id="4793"/>
    <lineage>
        <taxon>Eukaryota</taxon>
        <taxon>Sar</taxon>
        <taxon>Stramenopiles</taxon>
        <taxon>Oomycota</taxon>
        <taxon>Peronosporomycetes</taxon>
        <taxon>Peronosporales</taxon>
        <taxon>Peronosporaceae</taxon>
        <taxon>Phytophthora</taxon>
    </lineage>
</organism>
<dbReference type="AlphaFoldDB" id="A0AAD9GPT3"/>
<comment type="caution">
    <text evidence="2">The sequence shown here is derived from an EMBL/GenBank/DDBJ whole genome shotgun (WGS) entry which is preliminary data.</text>
</comment>
<evidence type="ECO:0000256" key="1">
    <source>
        <dbReference type="SAM" id="Coils"/>
    </source>
</evidence>
<dbReference type="Proteomes" id="UP001259832">
    <property type="component" value="Unassembled WGS sequence"/>
</dbReference>
<name>A0AAD9GPT3_9STRA</name>
<accession>A0AAD9GPT3</accession>
<proteinExistence type="predicted"/>
<gene>
    <name evidence="2" type="ORF">P3T76_005996</name>
</gene>
<reference evidence="2" key="1">
    <citation type="submission" date="2023-08" db="EMBL/GenBank/DDBJ databases">
        <title>Reference Genome Resource for the Citrus Pathogen Phytophthora citrophthora.</title>
        <authorList>
            <person name="Moller H."/>
            <person name="Coetzee B."/>
            <person name="Rose L.J."/>
            <person name="Van Niekerk J.M."/>
        </authorList>
    </citation>
    <scope>NUCLEOTIDE SEQUENCE</scope>
    <source>
        <strain evidence="2">STE-U-9442</strain>
    </source>
</reference>
<keyword evidence="1" id="KW-0175">Coiled coil</keyword>
<evidence type="ECO:0000313" key="3">
    <source>
        <dbReference type="Proteomes" id="UP001259832"/>
    </source>
</evidence>
<evidence type="ECO:0000313" key="2">
    <source>
        <dbReference type="EMBL" id="KAK1942497.1"/>
    </source>
</evidence>
<feature type="coiled-coil region" evidence="1">
    <location>
        <begin position="34"/>
        <end position="61"/>
    </location>
</feature>